<organism evidence="9 10">
    <name type="scientific">Chryseosolibacter histidini</name>
    <dbReference type="NCBI Taxonomy" id="2782349"/>
    <lineage>
        <taxon>Bacteria</taxon>
        <taxon>Pseudomonadati</taxon>
        <taxon>Bacteroidota</taxon>
        <taxon>Cytophagia</taxon>
        <taxon>Cytophagales</taxon>
        <taxon>Chryseotaleaceae</taxon>
        <taxon>Chryseosolibacter</taxon>
    </lineage>
</organism>
<dbReference type="Pfam" id="PF12704">
    <property type="entry name" value="MacB_PCD"/>
    <property type="match status" value="2"/>
</dbReference>
<dbReference type="InterPro" id="IPR025857">
    <property type="entry name" value="MacB_PCD"/>
</dbReference>
<name>A0AAP2GRG6_9BACT</name>
<dbReference type="PANTHER" id="PTHR30572">
    <property type="entry name" value="MEMBRANE COMPONENT OF TRANSPORTER-RELATED"/>
    <property type="match status" value="1"/>
</dbReference>
<feature type="transmembrane region" description="Helical" evidence="6">
    <location>
        <begin position="384"/>
        <end position="406"/>
    </location>
</feature>
<evidence type="ECO:0000256" key="5">
    <source>
        <dbReference type="ARBA" id="ARBA00023136"/>
    </source>
</evidence>
<evidence type="ECO:0000259" key="7">
    <source>
        <dbReference type="Pfam" id="PF02687"/>
    </source>
</evidence>
<dbReference type="GO" id="GO:0005886">
    <property type="term" value="C:plasma membrane"/>
    <property type="evidence" value="ECO:0007669"/>
    <property type="project" value="UniProtKB-SubCell"/>
</dbReference>
<keyword evidence="4 6" id="KW-1133">Transmembrane helix</keyword>
<feature type="domain" description="MacB-like periplasmic core" evidence="8">
    <location>
        <begin position="23"/>
        <end position="240"/>
    </location>
</feature>
<reference evidence="9 10" key="1">
    <citation type="submission" date="2021-05" db="EMBL/GenBank/DDBJ databases">
        <title>A Polyphasic approach of four new species of the genus Ohtaekwangia: Ohtaekwangia histidinii sp. nov., Ohtaekwangia cretensis sp. nov., Ohtaekwangia indiensis sp. nov., Ohtaekwangia reichenbachii sp. nov. from diverse environment.</title>
        <authorList>
            <person name="Octaviana S."/>
        </authorList>
    </citation>
    <scope>NUCLEOTIDE SEQUENCE [LARGE SCALE GENOMIC DNA]</scope>
    <source>
        <strain evidence="9 10">PWU4</strain>
    </source>
</reference>
<feature type="domain" description="MacB-like periplasmic core" evidence="8">
    <location>
        <begin position="437"/>
        <end position="593"/>
    </location>
</feature>
<feature type="transmembrane region" description="Helical" evidence="6">
    <location>
        <begin position="668"/>
        <end position="688"/>
    </location>
</feature>
<evidence type="ECO:0000256" key="2">
    <source>
        <dbReference type="ARBA" id="ARBA00022475"/>
    </source>
</evidence>
<evidence type="ECO:0000259" key="8">
    <source>
        <dbReference type="Pfam" id="PF12704"/>
    </source>
</evidence>
<proteinExistence type="predicted"/>
<protein>
    <submittedName>
        <fullName evidence="9">ABC transporter permease</fullName>
    </submittedName>
</protein>
<keyword evidence="3 6" id="KW-0812">Transmembrane</keyword>
<keyword evidence="5 6" id="KW-0472">Membrane</keyword>
<dbReference type="GO" id="GO:0022857">
    <property type="term" value="F:transmembrane transporter activity"/>
    <property type="evidence" value="ECO:0007669"/>
    <property type="project" value="TreeGrafter"/>
</dbReference>
<feature type="domain" description="ABC3 transporter permease C-terminal" evidence="7">
    <location>
        <begin position="293"/>
        <end position="411"/>
    </location>
</feature>
<feature type="transmembrane region" description="Helical" evidence="6">
    <location>
        <begin position="426"/>
        <end position="450"/>
    </location>
</feature>
<dbReference type="RefSeq" id="WP_254168252.1">
    <property type="nucleotide sequence ID" value="NZ_JAHESF010000032.1"/>
</dbReference>
<evidence type="ECO:0000256" key="3">
    <source>
        <dbReference type="ARBA" id="ARBA00022692"/>
    </source>
</evidence>
<dbReference type="Pfam" id="PF02687">
    <property type="entry name" value="FtsX"/>
    <property type="match status" value="2"/>
</dbReference>
<dbReference type="PANTHER" id="PTHR30572:SF18">
    <property type="entry name" value="ABC-TYPE MACROLIDE FAMILY EXPORT SYSTEM PERMEASE COMPONENT 2"/>
    <property type="match status" value="1"/>
</dbReference>
<evidence type="ECO:0000256" key="1">
    <source>
        <dbReference type="ARBA" id="ARBA00004651"/>
    </source>
</evidence>
<feature type="transmembrane region" description="Helical" evidence="6">
    <location>
        <begin position="755"/>
        <end position="775"/>
    </location>
</feature>
<evidence type="ECO:0000313" key="9">
    <source>
        <dbReference type="EMBL" id="MBT1699970.1"/>
    </source>
</evidence>
<comment type="caution">
    <text evidence="9">The sequence shown here is derived from an EMBL/GenBank/DDBJ whole genome shotgun (WGS) entry which is preliminary data.</text>
</comment>
<dbReference type="Proteomes" id="UP001319200">
    <property type="component" value="Unassembled WGS sequence"/>
</dbReference>
<accession>A0AAP2GRG6</accession>
<comment type="subcellular location">
    <subcellularLocation>
        <location evidence="1">Cell membrane</location>
        <topology evidence="1">Multi-pass membrane protein</topology>
    </subcellularLocation>
</comment>
<dbReference type="AlphaFoldDB" id="A0AAP2GRG6"/>
<keyword evidence="2" id="KW-1003">Cell membrane</keyword>
<dbReference type="EMBL" id="JAHESF010000032">
    <property type="protein sequence ID" value="MBT1699970.1"/>
    <property type="molecule type" value="Genomic_DNA"/>
</dbReference>
<feature type="transmembrane region" description="Helical" evidence="6">
    <location>
        <begin position="287"/>
        <end position="313"/>
    </location>
</feature>
<evidence type="ECO:0000256" key="4">
    <source>
        <dbReference type="ARBA" id="ARBA00022989"/>
    </source>
</evidence>
<feature type="domain" description="ABC3 transporter permease C-terminal" evidence="7">
    <location>
        <begin position="671"/>
        <end position="772"/>
    </location>
</feature>
<sequence length="792" mass="87899">MIIQNYLLISLRNLIKNRVFIGINVFGMGIAIACSVIAYLNFRSNLYFDAHHEHAGGVYRVSAIREVASEEKSNASVPVPLGAAIRANAGDVKTVMRYYPSRIQVSVKDDLAPVLLSYVDPEFFKVFTFRFLSGKPTALEHQSAIFLSASASKRLYGTTDVLGKTVRQVTPAGEVKEYEIAAVFEDQPITSSFQGDAFVAYDNYFGTGSRDRDDWSQVNNLFVQIEHPERIAALEKQLQTYRDNVNPVAKNYQVKRFYLEPFAGMAQRDSRSGFAGALTTASTPFPIVIALALMALLMLAIACFNLTNTLVAISTKRLKEIGLRKVMGSERIHLVIQFIGEAVLICFVSFLIGLGMSDLLVLAWNEMWPFLKLELKLIENIDVLLFLGAVVLVTGTLSGVYPAFYVSRFQPAQILKGKIEIGGTNYFTRTLLVLQFAFSVTALFFSIAFYQNSLFQKNFPLGFAHSEVLVVPVKSETEFDKMRNTLIHQPGVAAMGGSADHVFSTRTTLPVTCNGIDIEADLLRVGEGYRSTLGFELLEGRDFNPASENDRKESVIITQDLAEGFAPASALDKTITINDSVKLYVIGVIKDVYSRGMWKEKVPMVLRYTGKENYRNLIVHTSGEKAAGVAAYMKKQWSELFPGRPYMGYRMDEIINVAEDVNRNVTSIFTFLAIVALLLSIAGLYSSVSLNIARRLKEVGIRKVFGASIAQIIWATNVQFVAILTLSMLAGCWLGSMLVGVMMKQIWTYYQAGNIVTFSVSVITVLWLACIMIGSKVYQAASENPIHALREE</sequence>
<keyword evidence="10" id="KW-1185">Reference proteome</keyword>
<feature type="transmembrane region" description="Helical" evidence="6">
    <location>
        <begin position="722"/>
        <end position="743"/>
    </location>
</feature>
<feature type="transmembrane region" description="Helical" evidence="6">
    <location>
        <begin position="334"/>
        <end position="364"/>
    </location>
</feature>
<feature type="transmembrane region" description="Helical" evidence="6">
    <location>
        <begin position="21"/>
        <end position="42"/>
    </location>
</feature>
<evidence type="ECO:0000256" key="6">
    <source>
        <dbReference type="SAM" id="Phobius"/>
    </source>
</evidence>
<dbReference type="InterPro" id="IPR050250">
    <property type="entry name" value="Macrolide_Exporter_MacB"/>
</dbReference>
<evidence type="ECO:0000313" key="10">
    <source>
        <dbReference type="Proteomes" id="UP001319200"/>
    </source>
</evidence>
<gene>
    <name evidence="9" type="ORF">KK083_23995</name>
</gene>
<dbReference type="InterPro" id="IPR003838">
    <property type="entry name" value="ABC3_permease_C"/>
</dbReference>